<feature type="compositionally biased region" description="Basic and acidic residues" evidence="1">
    <location>
        <begin position="255"/>
        <end position="264"/>
    </location>
</feature>
<comment type="caution">
    <text evidence="2">The sequence shown here is derived from an EMBL/GenBank/DDBJ whole genome shotgun (WGS) entry which is preliminary data.</text>
</comment>
<feature type="region of interest" description="Disordered" evidence="1">
    <location>
        <begin position="191"/>
        <end position="275"/>
    </location>
</feature>
<dbReference type="EMBL" id="BQNB010012007">
    <property type="protein sequence ID" value="GJS97990.1"/>
    <property type="molecule type" value="Genomic_DNA"/>
</dbReference>
<reference evidence="2" key="1">
    <citation type="journal article" date="2022" name="Int. J. Mol. Sci.">
        <title>Draft Genome of Tanacetum Coccineum: Genomic Comparison of Closely Related Tanacetum-Family Plants.</title>
        <authorList>
            <person name="Yamashiro T."/>
            <person name="Shiraishi A."/>
            <person name="Nakayama K."/>
            <person name="Satake H."/>
        </authorList>
    </citation>
    <scope>NUCLEOTIDE SEQUENCE</scope>
</reference>
<protein>
    <submittedName>
        <fullName evidence="2">Uncharacterized protein</fullName>
    </submittedName>
</protein>
<reference evidence="2" key="2">
    <citation type="submission" date="2022-01" db="EMBL/GenBank/DDBJ databases">
        <authorList>
            <person name="Yamashiro T."/>
            <person name="Shiraishi A."/>
            <person name="Satake H."/>
            <person name="Nakayama K."/>
        </authorList>
    </citation>
    <scope>NUCLEOTIDE SEQUENCE</scope>
</reference>
<organism evidence="2 3">
    <name type="scientific">Tanacetum coccineum</name>
    <dbReference type="NCBI Taxonomy" id="301880"/>
    <lineage>
        <taxon>Eukaryota</taxon>
        <taxon>Viridiplantae</taxon>
        <taxon>Streptophyta</taxon>
        <taxon>Embryophyta</taxon>
        <taxon>Tracheophyta</taxon>
        <taxon>Spermatophyta</taxon>
        <taxon>Magnoliopsida</taxon>
        <taxon>eudicotyledons</taxon>
        <taxon>Gunneridae</taxon>
        <taxon>Pentapetalae</taxon>
        <taxon>asterids</taxon>
        <taxon>campanulids</taxon>
        <taxon>Asterales</taxon>
        <taxon>Asteraceae</taxon>
        <taxon>Asteroideae</taxon>
        <taxon>Anthemideae</taxon>
        <taxon>Anthemidinae</taxon>
        <taxon>Tanacetum</taxon>
    </lineage>
</organism>
<evidence type="ECO:0000313" key="2">
    <source>
        <dbReference type="EMBL" id="GJS97990.1"/>
    </source>
</evidence>
<feature type="region of interest" description="Disordered" evidence="1">
    <location>
        <begin position="1"/>
        <end position="21"/>
    </location>
</feature>
<gene>
    <name evidence="2" type="ORF">Tco_0819160</name>
</gene>
<keyword evidence="3" id="KW-1185">Reference proteome</keyword>
<feature type="compositionally biased region" description="Low complexity" evidence="1">
    <location>
        <begin position="191"/>
        <end position="211"/>
    </location>
</feature>
<proteinExistence type="predicted"/>
<sequence length="526" mass="60342">MTNAEQGGEDRQNASYESGFVQEKDDGHVMLTIVHDKTEDTMQSYSVSSDFRSKLLNLDNTNPDVNEIASLMNTSTVPPLPPLVDPSSYLTTISQQQTPDSTITTTNITISLLEIPNFDSLFQFDQRVPTLETKMSEFNQTSQFFEVVSSIQGIIDQYLASKLKEVVDVDVRLQSNKLKEEAEAENQEFFNQLKESKSSSSSKGTQSQPKSLGKSTQAEEAEFEAADIKMQHDQRNESGHIDDQPDNEVAPMHDWFQKSDKPPTPDRAWNKLKSANFRPPQKRISTIAKERQPHRMFNELMRTPIDFSAYVMNRLKIDNLTKFFFVGHAFNLLKGSCKSFIELEYHFEECYKAVNDRLDWHNPKGRKYPFDLSKPLPLIKDLGRQVVPADYFINNDLEYLKGGSSSSKYATSTTRTKAAKYDNIEGIEDMVPTLWSPVKKSPHDVYSKRRIIAVTSVKVMRWYGYGYLEEIAVRRDVQKKLSNHDVDDRYDLGVALRMFTRHIVILYRVEDLQLGVESYQKKLNIT</sequence>
<feature type="compositionally biased region" description="Basic and acidic residues" evidence="1">
    <location>
        <begin position="226"/>
        <end position="243"/>
    </location>
</feature>
<accession>A0ABQ5AA28</accession>
<evidence type="ECO:0000256" key="1">
    <source>
        <dbReference type="SAM" id="MobiDB-lite"/>
    </source>
</evidence>
<name>A0ABQ5AA28_9ASTR</name>
<dbReference type="Proteomes" id="UP001151760">
    <property type="component" value="Unassembled WGS sequence"/>
</dbReference>
<feature type="non-terminal residue" evidence="2">
    <location>
        <position position="526"/>
    </location>
</feature>
<evidence type="ECO:0000313" key="3">
    <source>
        <dbReference type="Proteomes" id="UP001151760"/>
    </source>
</evidence>